<protein>
    <submittedName>
        <fullName evidence="2">Uncharacterized protein</fullName>
    </submittedName>
</protein>
<dbReference type="EMBL" id="BTGU01000201">
    <property type="protein sequence ID" value="GMN64927.1"/>
    <property type="molecule type" value="Genomic_DNA"/>
</dbReference>
<keyword evidence="3" id="KW-1185">Reference proteome</keyword>
<dbReference type="Proteomes" id="UP001187192">
    <property type="component" value="Unassembled WGS sequence"/>
</dbReference>
<evidence type="ECO:0000313" key="3">
    <source>
        <dbReference type="Proteomes" id="UP001187192"/>
    </source>
</evidence>
<dbReference type="AlphaFoldDB" id="A0AA88J8L0"/>
<name>A0AA88J8L0_FICCA</name>
<comment type="caution">
    <text evidence="2">The sequence shown here is derived from an EMBL/GenBank/DDBJ whole genome shotgun (WGS) entry which is preliminary data.</text>
</comment>
<proteinExistence type="predicted"/>
<accession>A0AA88J8L0</accession>
<gene>
    <name evidence="2" type="ORF">TIFTF001_033995</name>
</gene>
<sequence>MFNANSAIKATSSDSGSMNSGVPTSLLNASLIMNGQSTQKGNRLTIPDGITMKSFQRLDCLNR</sequence>
<evidence type="ECO:0000313" key="2">
    <source>
        <dbReference type="EMBL" id="GMN64927.1"/>
    </source>
</evidence>
<feature type="region of interest" description="Disordered" evidence="1">
    <location>
        <begin position="1"/>
        <end position="21"/>
    </location>
</feature>
<organism evidence="2 3">
    <name type="scientific">Ficus carica</name>
    <name type="common">Common fig</name>
    <dbReference type="NCBI Taxonomy" id="3494"/>
    <lineage>
        <taxon>Eukaryota</taxon>
        <taxon>Viridiplantae</taxon>
        <taxon>Streptophyta</taxon>
        <taxon>Embryophyta</taxon>
        <taxon>Tracheophyta</taxon>
        <taxon>Spermatophyta</taxon>
        <taxon>Magnoliopsida</taxon>
        <taxon>eudicotyledons</taxon>
        <taxon>Gunneridae</taxon>
        <taxon>Pentapetalae</taxon>
        <taxon>rosids</taxon>
        <taxon>fabids</taxon>
        <taxon>Rosales</taxon>
        <taxon>Moraceae</taxon>
        <taxon>Ficeae</taxon>
        <taxon>Ficus</taxon>
    </lineage>
</organism>
<reference evidence="2" key="1">
    <citation type="submission" date="2023-07" db="EMBL/GenBank/DDBJ databases">
        <title>draft genome sequence of fig (Ficus carica).</title>
        <authorList>
            <person name="Takahashi T."/>
            <person name="Nishimura K."/>
        </authorList>
    </citation>
    <scope>NUCLEOTIDE SEQUENCE</scope>
</reference>
<evidence type="ECO:0000256" key="1">
    <source>
        <dbReference type="SAM" id="MobiDB-lite"/>
    </source>
</evidence>